<feature type="domain" description="NADP-dependent oxidoreductase" evidence="2">
    <location>
        <begin position="11"/>
        <end position="319"/>
    </location>
</feature>
<dbReference type="AlphaFoldDB" id="A0A0B7JZQ4"/>
<keyword evidence="1" id="KW-0560">Oxidoreductase</keyword>
<evidence type="ECO:0000313" key="3">
    <source>
        <dbReference type="EMBL" id="CEO50444.1"/>
    </source>
</evidence>
<dbReference type="Pfam" id="PF00248">
    <property type="entry name" value="Aldo_ket_red"/>
    <property type="match status" value="1"/>
</dbReference>
<dbReference type="GO" id="GO:0016491">
    <property type="term" value="F:oxidoreductase activity"/>
    <property type="evidence" value="ECO:0007669"/>
    <property type="project" value="UniProtKB-KW"/>
</dbReference>
<accession>A0A0B7JZQ4</accession>
<dbReference type="InterPro" id="IPR023210">
    <property type="entry name" value="NADP_OxRdtase_dom"/>
</dbReference>
<sequence>MASKTPVNFLLGTHHVGDSTKSPLAPFDKPEDVQALLDAFHSRGYNHLDTGRNYSLHAPGSSEDRLGKSKNLSRFVIHTKVEDGFAGAHEAAKIHASIDKSLKALNVSSVETMYLHVPDRQTPFAETAQALHEAKQQGKFKHWGLSNYAASEVEQFLKICEEKGYDKPKVFQGHYNPIVRGGEKELFPLLRKHGIAFVAYRKADDWHNSPAAGGFFNGNVATSTRWDSENATGNLYNALYKDAAVRASAAIVHDAAARHGISGHAAAIRWTAYHSTLDGKFGDGVAFGVSKVEQVHKTLDALEAGPLPTDVADAITAIYATVEGSEPQYFLGEATTELVSTQEQ</sequence>
<evidence type="ECO:0000259" key="2">
    <source>
        <dbReference type="Pfam" id="PF00248"/>
    </source>
</evidence>
<dbReference type="CDD" id="cd19075">
    <property type="entry name" value="AKR_AKR7A1-5"/>
    <property type="match status" value="1"/>
</dbReference>
<gene>
    <name evidence="3" type="ORF">BN869_000006502_1</name>
</gene>
<evidence type="ECO:0000256" key="1">
    <source>
        <dbReference type="ARBA" id="ARBA00023002"/>
    </source>
</evidence>
<organism evidence="3">
    <name type="scientific">Bionectria ochroleuca</name>
    <name type="common">Gliocladium roseum</name>
    <dbReference type="NCBI Taxonomy" id="29856"/>
    <lineage>
        <taxon>Eukaryota</taxon>
        <taxon>Fungi</taxon>
        <taxon>Dikarya</taxon>
        <taxon>Ascomycota</taxon>
        <taxon>Pezizomycotina</taxon>
        <taxon>Sordariomycetes</taxon>
        <taxon>Hypocreomycetidae</taxon>
        <taxon>Hypocreales</taxon>
        <taxon>Bionectriaceae</taxon>
        <taxon>Clonostachys</taxon>
    </lineage>
</organism>
<protein>
    <recommendedName>
        <fullName evidence="2">NADP-dependent oxidoreductase domain-containing protein</fullName>
    </recommendedName>
</protein>
<dbReference type="PANTHER" id="PTHR43364">
    <property type="entry name" value="NADH-SPECIFIC METHYLGLYOXAL REDUCTASE-RELATED"/>
    <property type="match status" value="1"/>
</dbReference>
<dbReference type="InterPro" id="IPR036812">
    <property type="entry name" value="NAD(P)_OxRdtase_dom_sf"/>
</dbReference>
<dbReference type="Gene3D" id="3.20.20.100">
    <property type="entry name" value="NADP-dependent oxidoreductase domain"/>
    <property type="match status" value="1"/>
</dbReference>
<dbReference type="PANTHER" id="PTHR43364:SF4">
    <property type="entry name" value="NAD(P)-LINKED OXIDOREDUCTASE SUPERFAMILY PROTEIN"/>
    <property type="match status" value="1"/>
</dbReference>
<name>A0A0B7JZQ4_BIOOC</name>
<dbReference type="InterPro" id="IPR050523">
    <property type="entry name" value="AKR_Detox_Biosynth"/>
</dbReference>
<reference evidence="3" key="1">
    <citation type="submission" date="2015-01" db="EMBL/GenBank/DDBJ databases">
        <authorList>
            <person name="Durling Mikael"/>
        </authorList>
    </citation>
    <scope>NUCLEOTIDE SEQUENCE</scope>
</reference>
<proteinExistence type="predicted"/>
<dbReference type="SUPFAM" id="SSF51430">
    <property type="entry name" value="NAD(P)-linked oxidoreductase"/>
    <property type="match status" value="1"/>
</dbReference>
<dbReference type="EMBL" id="CDPU01000018">
    <property type="protein sequence ID" value="CEO50444.1"/>
    <property type="molecule type" value="Genomic_DNA"/>
</dbReference>